<feature type="compositionally biased region" description="Polar residues" evidence="7">
    <location>
        <begin position="944"/>
        <end position="959"/>
    </location>
</feature>
<feature type="domain" description="Helicase ATP-binding" evidence="8">
    <location>
        <begin position="1285"/>
        <end position="1606"/>
    </location>
</feature>
<dbReference type="InterPro" id="IPR056474">
    <property type="entry name" value="SEN1_barrel"/>
</dbReference>
<feature type="compositionally biased region" description="Polar residues" evidence="7">
    <location>
        <begin position="976"/>
        <end position="988"/>
    </location>
</feature>
<evidence type="ECO:0000256" key="5">
    <source>
        <dbReference type="ARBA" id="ARBA00022840"/>
    </source>
</evidence>
<dbReference type="GO" id="GO:0003678">
    <property type="term" value="F:DNA helicase activity"/>
    <property type="evidence" value="ECO:0007669"/>
    <property type="project" value="UniProtKB-EC"/>
</dbReference>
<feature type="compositionally biased region" description="Basic and acidic residues" evidence="7">
    <location>
        <begin position="990"/>
        <end position="1007"/>
    </location>
</feature>
<gene>
    <name evidence="9" type="ORF">GALMADRAFT_220668</name>
</gene>
<dbReference type="InterPro" id="IPR045055">
    <property type="entry name" value="DNA2/NAM7-like"/>
</dbReference>
<evidence type="ECO:0000256" key="4">
    <source>
        <dbReference type="ARBA" id="ARBA00022806"/>
    </source>
</evidence>
<dbReference type="InterPro" id="IPR041679">
    <property type="entry name" value="DNA2/NAM7-like_C"/>
</dbReference>
<dbReference type="Pfam" id="PF13087">
    <property type="entry name" value="AAA_12"/>
    <property type="match status" value="1"/>
</dbReference>
<dbReference type="GO" id="GO:0001147">
    <property type="term" value="F:transcription termination site sequence-specific DNA binding"/>
    <property type="evidence" value="ECO:0007669"/>
    <property type="project" value="TreeGrafter"/>
</dbReference>
<keyword evidence="2" id="KW-0547">Nucleotide-binding</keyword>
<dbReference type="SUPFAM" id="SSF52540">
    <property type="entry name" value="P-loop containing nucleoside triphosphate hydrolases"/>
    <property type="match status" value="1"/>
</dbReference>
<dbReference type="Pfam" id="PF12726">
    <property type="entry name" value="SEN1_N"/>
    <property type="match status" value="1"/>
</dbReference>
<dbReference type="CDD" id="cd18808">
    <property type="entry name" value="SF1_C_Upf1"/>
    <property type="match status" value="1"/>
</dbReference>
<evidence type="ECO:0000256" key="2">
    <source>
        <dbReference type="ARBA" id="ARBA00022741"/>
    </source>
</evidence>
<evidence type="ECO:0000259" key="8">
    <source>
        <dbReference type="SMART" id="SM00487"/>
    </source>
</evidence>
<dbReference type="Proteomes" id="UP000027222">
    <property type="component" value="Unassembled WGS sequence"/>
</dbReference>
<reference evidence="10" key="1">
    <citation type="journal article" date="2014" name="Proc. Natl. Acad. Sci. U.S.A.">
        <title>Extensive sampling of basidiomycete genomes demonstrates inadequacy of the white-rot/brown-rot paradigm for wood decay fungi.</title>
        <authorList>
            <person name="Riley R."/>
            <person name="Salamov A.A."/>
            <person name="Brown D.W."/>
            <person name="Nagy L.G."/>
            <person name="Floudas D."/>
            <person name="Held B.W."/>
            <person name="Levasseur A."/>
            <person name="Lombard V."/>
            <person name="Morin E."/>
            <person name="Otillar R."/>
            <person name="Lindquist E.A."/>
            <person name="Sun H."/>
            <person name="LaButti K.M."/>
            <person name="Schmutz J."/>
            <person name="Jabbour D."/>
            <person name="Luo H."/>
            <person name="Baker S.E."/>
            <person name="Pisabarro A.G."/>
            <person name="Walton J.D."/>
            <person name="Blanchette R.A."/>
            <person name="Henrissat B."/>
            <person name="Martin F."/>
            <person name="Cullen D."/>
            <person name="Hibbett D.S."/>
            <person name="Grigoriev I.V."/>
        </authorList>
    </citation>
    <scope>NUCLEOTIDE SEQUENCE [LARGE SCALE GENOMIC DNA]</scope>
    <source>
        <strain evidence="10">CBS 339.88</strain>
    </source>
</reference>
<feature type="region of interest" description="Disordered" evidence="7">
    <location>
        <begin position="929"/>
        <end position="960"/>
    </location>
</feature>
<feature type="compositionally biased region" description="Acidic residues" evidence="7">
    <location>
        <begin position="1014"/>
        <end position="1027"/>
    </location>
</feature>
<keyword evidence="4" id="KW-0347">Helicase</keyword>
<evidence type="ECO:0000256" key="7">
    <source>
        <dbReference type="SAM" id="MobiDB-lite"/>
    </source>
</evidence>
<feature type="region of interest" description="Disordered" evidence="7">
    <location>
        <begin position="1857"/>
        <end position="1940"/>
    </location>
</feature>
<evidence type="ECO:0000256" key="6">
    <source>
        <dbReference type="ARBA" id="ARBA00048432"/>
    </source>
</evidence>
<dbReference type="GO" id="GO:0006369">
    <property type="term" value="P:termination of RNA polymerase II transcription"/>
    <property type="evidence" value="ECO:0007669"/>
    <property type="project" value="TreeGrafter"/>
</dbReference>
<dbReference type="GO" id="GO:0005694">
    <property type="term" value="C:chromosome"/>
    <property type="evidence" value="ECO:0007669"/>
    <property type="project" value="UniProtKB-ARBA"/>
</dbReference>
<dbReference type="GO" id="GO:0016787">
    <property type="term" value="F:hydrolase activity"/>
    <property type="evidence" value="ECO:0007669"/>
    <property type="project" value="UniProtKB-KW"/>
</dbReference>
<dbReference type="SMART" id="SM00487">
    <property type="entry name" value="DEXDc"/>
    <property type="match status" value="1"/>
</dbReference>
<dbReference type="PANTHER" id="PTHR10887:SF495">
    <property type="entry name" value="HELICASE SENATAXIN ISOFORM X1-RELATED"/>
    <property type="match status" value="1"/>
</dbReference>
<keyword evidence="10" id="KW-1185">Reference proteome</keyword>
<dbReference type="EMBL" id="KL142369">
    <property type="protein sequence ID" value="KDR82678.1"/>
    <property type="molecule type" value="Genomic_DNA"/>
</dbReference>
<dbReference type="InterPro" id="IPR014001">
    <property type="entry name" value="Helicase_ATP-bd"/>
</dbReference>
<dbReference type="InterPro" id="IPR027417">
    <property type="entry name" value="P-loop_NTPase"/>
</dbReference>
<evidence type="ECO:0000313" key="10">
    <source>
        <dbReference type="Proteomes" id="UP000027222"/>
    </source>
</evidence>
<dbReference type="InterPro" id="IPR041677">
    <property type="entry name" value="DNA2/NAM7_AAA_11"/>
</dbReference>
<keyword evidence="3" id="KW-0378">Hydrolase</keyword>
<dbReference type="PANTHER" id="PTHR10887">
    <property type="entry name" value="DNA2/NAM7 HELICASE FAMILY"/>
    <property type="match status" value="1"/>
</dbReference>
<evidence type="ECO:0000256" key="1">
    <source>
        <dbReference type="ARBA" id="ARBA00007913"/>
    </source>
</evidence>
<dbReference type="STRING" id="685588.A0A067TUM1"/>
<dbReference type="OrthoDB" id="6513042at2759"/>
<organism evidence="9 10">
    <name type="scientific">Galerina marginata (strain CBS 339.88)</name>
    <dbReference type="NCBI Taxonomy" id="685588"/>
    <lineage>
        <taxon>Eukaryota</taxon>
        <taxon>Fungi</taxon>
        <taxon>Dikarya</taxon>
        <taxon>Basidiomycota</taxon>
        <taxon>Agaricomycotina</taxon>
        <taxon>Agaricomycetes</taxon>
        <taxon>Agaricomycetidae</taxon>
        <taxon>Agaricales</taxon>
        <taxon>Agaricineae</taxon>
        <taxon>Strophariaceae</taxon>
        <taxon>Galerina</taxon>
    </lineage>
</organism>
<protein>
    <recommendedName>
        <fullName evidence="8">Helicase ATP-binding domain-containing protein</fullName>
    </recommendedName>
</protein>
<sequence>MSNTGPPDIGALLTVLRDRPADTTAASDDVLGTIYRYLVKIPPSSDGEVHWFCKHASATTVDAATFSIRLMAYKSEQVDDWKRRLHKCMSACAFCVQGLEMAKVTSQDTFLAAFPKHTLDLFFNEFNKWELQEVLNDLDAVNHLDSSSQEQVISSNSLPIGTLYRLLCNWTIFSDHRILAYLQSRVPFNHVIDWPDYPIPPSLLVLLLVDNTELRSWAAARASSSKIIQPDFFTGHYTEAVDVIVRVMTTSDETYSKKSPPVASIMNNLEFAQSSELWSGFLAILRLIPPQWLKSTVGQPLKLRRVVLSHLHAKENYFAEVLTCFILLVKRLGQETWTEDELEGPQTVLQAIMDNPSYHTILQSPTAMASNLAWIPEYLLTVRGHKAYEEVLKKVVEFSIEVAQQEQFQGVHQAHQVLTFSTRVLYKELKRSQADKDSSQITMVLNIVETYFSTMLRLAHSKSHSDPEWKVAREFAQKLIEEILSADIGFLKMAIDTLCRILGQTKAKKRKDALPTFSFRTQMWKTLYTPIQTPDAITAVVCTVSKIAHIDILKPAVFASQWDFSEGDHILEEINKAIGVFQNGFSASISSFAEYSVSSHAVDILRRGGVGKGVTLLLLSPIQDFQTAGKILAGLAFDVDGRMECFRAMLENYPNEALDGVLEFLANFRAYAPTIPEASSLSAMLVRCFADILEVLCASSNGLLHNPKFLRPNDQAGPSSRMPAFWTSLTKALAIIYNRASMWAAHIDTPDMVLWMRDALILARDVLKQWTVIENASNACASSSSKPATPGKVSSIGMRMIGDLQVFLPELIKWLRLTDEELLHQSFSLLQSLFDLMKETHIRPSDIALEKLNKYVEGAKNTDKSTREQKTRLDRGRLLQLSEVLAHFQEDDNEIVIVSHTVPHKQPVLERPRPPPKSEAELRRYIQGKAHPVKSATRPDATLPFTSTRPSGSKFFTNNDQRKLDSAIAMPSFRKSGTITSSVGTSKTLPDPRRPVIKVEPKNEALDRPAQSSDDSESSSSESDDPGTEAFRKSPKPSSPRKPKQVERRQIKTLDIPIQSNPVQDRLMRNKRTHYNALRLRPDISSLHRIILSWDYNHNSSVPPGKPIDSKSVPGQFDNYDQYFRVFQPLLLMECWAQLQHSKEEAQESYQCKVDSRQYVDDWLDVDISISESVRKEWYLAETDIILLRHPGREKCLMGKVKSYKAAPTGIQATIRCYVQTGTGDPGLQITTLWQVNKVLSLSTLHREYAALVSLQYNDICNFILRPLLPSASEVDSKDLRETMEAYKLNEPQAMAILKTMNMQGFALIQGPPGTGKTSTICGLIARFLSKRSRPAVPIVVGKSASRNVVSEPSTPTGRILVCAPSNAAIDELAQRIKAGYVGSQKKFNPMNIVRIGAEQAMSPGVREISLDYLVDQKLGASPKPFGDIANEIRTIRQEIDSVKQDRVVKIEELKDISDDRTRKLTLENEVKVLNSRRQALITKLDTKKDQQKSDSRTLDTLRRNTRREILAQADIVCSTLSGAGHESLENLEFDLVVIDEAAQAIELSSLIPLKYGCLRCVMVGDPQQLPPTVLSQEASRFGYNQSLFVRLQRSRKEAVHLLSIQYRMHPDISSLPSQVFYGGKLLDGPGMSDKTKQPWHTHAKFGIYKFFNVSWGIEEASGHSIKNAAECNAAVELYNRLHRDFPTINFDFRIGVVSMYKAQIKALRRVFAERFGNDILTKIDFNTVDGFQGQEKDVIILSCVRAGPGLQNVGFLSDIRRMNVALTRAKSSLFVLGNAPTLERSDDTWRRIVQDARSRSALVKIDSKYFDKASSPPRYVEPELKKKAHSTTLSVPAGLSTPQALKAAVEQSISASTSLSHNPVPKAGSSPSRDPASTSYNSIPNADNPLRQNDPTRGTKRPLVVDEAKDVSSRPPNPRIEPPRKRTKQQTMFIPKKRA</sequence>
<dbReference type="HOGENOM" id="CLU_000459_1_1_1"/>
<dbReference type="FunFam" id="3.40.50.300:FF:000326">
    <property type="entry name" value="P-loop containing nucleoside triphosphate hydrolase"/>
    <property type="match status" value="1"/>
</dbReference>
<feature type="compositionally biased region" description="Basic and acidic residues" evidence="7">
    <location>
        <begin position="1904"/>
        <end position="1913"/>
    </location>
</feature>
<comment type="catalytic activity">
    <reaction evidence="6">
        <text>ATP + H2O = ADP + phosphate + H(+)</text>
        <dbReference type="Rhea" id="RHEA:13065"/>
        <dbReference type="ChEBI" id="CHEBI:15377"/>
        <dbReference type="ChEBI" id="CHEBI:15378"/>
        <dbReference type="ChEBI" id="CHEBI:30616"/>
        <dbReference type="ChEBI" id="CHEBI:43474"/>
        <dbReference type="ChEBI" id="CHEBI:456216"/>
        <dbReference type="EC" id="3.6.4.12"/>
    </reaction>
    <physiologicalReaction direction="left-to-right" evidence="6">
        <dbReference type="Rhea" id="RHEA:13066"/>
    </physiologicalReaction>
</comment>
<accession>A0A067TUM1</accession>
<evidence type="ECO:0000313" key="9">
    <source>
        <dbReference type="EMBL" id="KDR82678.1"/>
    </source>
</evidence>
<dbReference type="Pfam" id="PF23576">
    <property type="entry name" value="SEN1_barrel"/>
    <property type="match status" value="1"/>
</dbReference>
<dbReference type="GO" id="GO:0005524">
    <property type="term" value="F:ATP binding"/>
    <property type="evidence" value="ECO:0007669"/>
    <property type="project" value="UniProtKB-KW"/>
</dbReference>
<feature type="compositionally biased region" description="Polar residues" evidence="7">
    <location>
        <begin position="1870"/>
        <end position="1897"/>
    </location>
</feature>
<dbReference type="InterPro" id="IPR024481">
    <property type="entry name" value="Helicase_Sen1_N"/>
</dbReference>
<dbReference type="InterPro" id="IPR047187">
    <property type="entry name" value="SF1_C_Upf1"/>
</dbReference>
<dbReference type="GO" id="GO:0016604">
    <property type="term" value="C:nuclear body"/>
    <property type="evidence" value="ECO:0007669"/>
    <property type="project" value="TreeGrafter"/>
</dbReference>
<dbReference type="Pfam" id="PF13086">
    <property type="entry name" value="AAA_11"/>
    <property type="match status" value="1"/>
</dbReference>
<evidence type="ECO:0000256" key="3">
    <source>
        <dbReference type="ARBA" id="ARBA00022801"/>
    </source>
</evidence>
<feature type="region of interest" description="Disordered" evidence="7">
    <location>
        <begin position="976"/>
        <end position="1059"/>
    </location>
</feature>
<name>A0A067TUM1_GALM3</name>
<feature type="compositionally biased region" description="Basic residues" evidence="7">
    <location>
        <begin position="1033"/>
        <end position="1043"/>
    </location>
</feature>
<proteinExistence type="inferred from homology"/>
<comment type="similarity">
    <text evidence="1">Belongs to the DNA2/NAM7 helicase family.</text>
</comment>
<dbReference type="CDD" id="cd18042">
    <property type="entry name" value="DEXXQc_SETX"/>
    <property type="match status" value="1"/>
</dbReference>
<dbReference type="Gene3D" id="3.40.50.300">
    <property type="entry name" value="P-loop containing nucleotide triphosphate hydrolases"/>
    <property type="match status" value="2"/>
</dbReference>
<keyword evidence="5" id="KW-0067">ATP-binding</keyword>